<dbReference type="PANTHER" id="PTHR11124">
    <property type="entry name" value="VACUOLAR SORTING PROTEIN VPS29"/>
    <property type="match status" value="1"/>
</dbReference>
<proteinExistence type="inferred from homology"/>
<accession>A0A3N0I345</accession>
<dbReference type="GO" id="GO:0016787">
    <property type="term" value="F:hydrolase activity"/>
    <property type="evidence" value="ECO:0007669"/>
    <property type="project" value="UniProtKB-UniRule"/>
</dbReference>
<dbReference type="Gene3D" id="3.60.21.10">
    <property type="match status" value="1"/>
</dbReference>
<feature type="domain" description="Calcineurin-like phosphoesterase" evidence="3">
    <location>
        <begin position="1"/>
        <end position="142"/>
    </location>
</feature>
<evidence type="ECO:0000313" key="5">
    <source>
        <dbReference type="Proteomes" id="UP000276568"/>
    </source>
</evidence>
<dbReference type="Pfam" id="PF12850">
    <property type="entry name" value="Metallophos_2"/>
    <property type="match status" value="1"/>
</dbReference>
<dbReference type="EMBL" id="RJQC01000001">
    <property type="protein sequence ID" value="RNM31441.1"/>
    <property type="molecule type" value="Genomic_DNA"/>
</dbReference>
<dbReference type="InterPro" id="IPR029052">
    <property type="entry name" value="Metallo-depent_PP-like"/>
</dbReference>
<dbReference type="OrthoDB" id="9800565at2"/>
<evidence type="ECO:0000259" key="3">
    <source>
        <dbReference type="Pfam" id="PF12850"/>
    </source>
</evidence>
<name>A0A3N0I345_9FIRM</name>
<dbReference type="AlphaFoldDB" id="A0A3N0I345"/>
<sequence length="153" mass="17641">MRIIVASDSHGHNEILDTIYDQHPEASLFLHCGDLCDDPRNYPNWLFVLGNNDFWGEFPNRRILSVGTHRLFMEHSHRCSFFHREDDLVRLAKGHACDIVCFGHTHRSYIEKRKGVFLLNPGSTWMSRDGNPPSYAILDVDTSISAQIVFLDQ</sequence>
<dbReference type="GO" id="GO:0046872">
    <property type="term" value="F:metal ion binding"/>
    <property type="evidence" value="ECO:0007669"/>
    <property type="project" value="UniProtKB-KW"/>
</dbReference>
<reference evidence="4 5" key="1">
    <citation type="submission" date="2018-11" db="EMBL/GenBank/DDBJ databases">
        <title>Clostridium sp. nov., a member of the family Erysipelotrichaceae isolated from pig faeces.</title>
        <authorList>
            <person name="Chang Y.-H."/>
        </authorList>
    </citation>
    <scope>NUCLEOTIDE SEQUENCE [LARGE SCALE GENOMIC DNA]</scope>
    <source>
        <strain evidence="4 5">YH-panp20</strain>
    </source>
</reference>
<evidence type="ECO:0000256" key="2">
    <source>
        <dbReference type="RuleBase" id="RU362039"/>
    </source>
</evidence>
<dbReference type="Proteomes" id="UP000276568">
    <property type="component" value="Unassembled WGS sequence"/>
</dbReference>
<comment type="caution">
    <text evidence="4">The sequence shown here is derived from an EMBL/GenBank/DDBJ whole genome shotgun (WGS) entry which is preliminary data.</text>
</comment>
<dbReference type="EC" id="3.1.4.-" evidence="2"/>
<keyword evidence="5" id="KW-1185">Reference proteome</keyword>
<dbReference type="InterPro" id="IPR024654">
    <property type="entry name" value="Calcineurin-like_PHP_lpxH"/>
</dbReference>
<evidence type="ECO:0000313" key="4">
    <source>
        <dbReference type="EMBL" id="RNM31441.1"/>
    </source>
</evidence>
<dbReference type="RefSeq" id="WP_128519601.1">
    <property type="nucleotide sequence ID" value="NZ_CAUWBR010000030.1"/>
</dbReference>
<organism evidence="4 5">
    <name type="scientific">Absicoccus porci</name>
    <dbReference type="NCBI Taxonomy" id="2486576"/>
    <lineage>
        <taxon>Bacteria</taxon>
        <taxon>Bacillati</taxon>
        <taxon>Bacillota</taxon>
        <taxon>Erysipelotrichia</taxon>
        <taxon>Erysipelotrichales</taxon>
        <taxon>Erysipelotrichaceae</taxon>
        <taxon>Absicoccus</taxon>
    </lineage>
</organism>
<dbReference type="SUPFAM" id="SSF56300">
    <property type="entry name" value="Metallo-dependent phosphatases"/>
    <property type="match status" value="1"/>
</dbReference>
<comment type="similarity">
    <text evidence="1 2">Belongs to the metallophosphoesterase superfamily. YfcE family.</text>
</comment>
<gene>
    <name evidence="4" type="ORF">EDX97_02475</name>
</gene>
<dbReference type="InterPro" id="IPR000979">
    <property type="entry name" value="Phosphodiesterase_MJ0936/Vps29"/>
</dbReference>
<protein>
    <recommendedName>
        <fullName evidence="2">Phosphoesterase</fullName>
        <ecNumber evidence="2">3.1.4.-</ecNumber>
    </recommendedName>
</protein>
<comment type="cofactor">
    <cofactor evidence="2">
        <name>a divalent metal cation</name>
        <dbReference type="ChEBI" id="CHEBI:60240"/>
    </cofactor>
</comment>
<evidence type="ECO:0000256" key="1">
    <source>
        <dbReference type="ARBA" id="ARBA00008950"/>
    </source>
</evidence>
<dbReference type="NCBIfam" id="TIGR00040">
    <property type="entry name" value="yfcE"/>
    <property type="match status" value="1"/>
</dbReference>
<keyword evidence="2" id="KW-0479">Metal-binding</keyword>